<dbReference type="OrthoDB" id="10480721at2759"/>
<organism evidence="1 2">
    <name type="scientific">Brassicogethes aeneus</name>
    <name type="common">Rape pollen beetle</name>
    <name type="synonym">Meligethes aeneus</name>
    <dbReference type="NCBI Taxonomy" id="1431903"/>
    <lineage>
        <taxon>Eukaryota</taxon>
        <taxon>Metazoa</taxon>
        <taxon>Ecdysozoa</taxon>
        <taxon>Arthropoda</taxon>
        <taxon>Hexapoda</taxon>
        <taxon>Insecta</taxon>
        <taxon>Pterygota</taxon>
        <taxon>Neoptera</taxon>
        <taxon>Endopterygota</taxon>
        <taxon>Coleoptera</taxon>
        <taxon>Polyphaga</taxon>
        <taxon>Cucujiformia</taxon>
        <taxon>Nitidulidae</taxon>
        <taxon>Meligethinae</taxon>
        <taxon>Brassicogethes</taxon>
    </lineage>
</organism>
<sequence>MVYQRKSYSDYKKYWLGPDYRFEFSYYYKPISTSLYHYDEYWPYDWQSWRYWPTWRSYYKYYMDDYIPSYKTKAKISAILKSIKQVTVSIQVCKMSLYRRSSRYNSIYDSTWRDPTWDPDFQVRHSYARPLRNFTPLYVGEENEKKESYTRGKYSSLWPLWERTGRDWGSWKYFVDYLSSYTSVRDLGYQYLKYAPIWESGHSWKSWKYFNDYLKSYTTLKDLKVINMGYRYPFYVGGGADLDRPVRYNRDHWPYDYYTEKSWPSFREARECYVPQSYSNYFSGKWPREYYMDSGSLYSYLRHLRVRMMII</sequence>
<name>A0A9P0AY23_BRAAE</name>
<protein>
    <submittedName>
        <fullName evidence="1">Uncharacterized protein</fullName>
    </submittedName>
</protein>
<proteinExistence type="predicted"/>
<reference evidence="1" key="1">
    <citation type="submission" date="2021-12" db="EMBL/GenBank/DDBJ databases">
        <authorList>
            <person name="King R."/>
        </authorList>
    </citation>
    <scope>NUCLEOTIDE SEQUENCE</scope>
</reference>
<keyword evidence="2" id="KW-1185">Reference proteome</keyword>
<evidence type="ECO:0000313" key="1">
    <source>
        <dbReference type="EMBL" id="CAH0550499.1"/>
    </source>
</evidence>
<dbReference type="AlphaFoldDB" id="A0A9P0AY23"/>
<accession>A0A9P0AY23</accession>
<gene>
    <name evidence="1" type="ORF">MELIAE_LOCUS3302</name>
</gene>
<dbReference type="EMBL" id="OV121133">
    <property type="protein sequence ID" value="CAH0550499.1"/>
    <property type="molecule type" value="Genomic_DNA"/>
</dbReference>
<evidence type="ECO:0000313" key="2">
    <source>
        <dbReference type="Proteomes" id="UP001154078"/>
    </source>
</evidence>
<dbReference type="Proteomes" id="UP001154078">
    <property type="component" value="Chromosome 2"/>
</dbReference>